<proteinExistence type="predicted"/>
<comment type="caution">
    <text evidence="2">The sequence shown here is derived from an EMBL/GenBank/DDBJ whole genome shotgun (WGS) entry which is preliminary data.</text>
</comment>
<name>A0ABN1YC71_9ACTN</name>
<evidence type="ECO:0008006" key="4">
    <source>
        <dbReference type="Google" id="ProtNLM"/>
    </source>
</evidence>
<keyword evidence="3" id="KW-1185">Reference proteome</keyword>
<feature type="chain" id="PRO_5047277650" description="Secreted protein" evidence="1">
    <location>
        <begin position="29"/>
        <end position="155"/>
    </location>
</feature>
<protein>
    <recommendedName>
        <fullName evidence="4">Secreted protein</fullName>
    </recommendedName>
</protein>
<reference evidence="2 3" key="1">
    <citation type="journal article" date="2019" name="Int. J. Syst. Evol. Microbiol.">
        <title>The Global Catalogue of Microorganisms (GCM) 10K type strain sequencing project: providing services to taxonomists for standard genome sequencing and annotation.</title>
        <authorList>
            <consortium name="The Broad Institute Genomics Platform"/>
            <consortium name="The Broad Institute Genome Sequencing Center for Infectious Disease"/>
            <person name="Wu L."/>
            <person name="Ma J."/>
        </authorList>
    </citation>
    <scope>NUCLEOTIDE SEQUENCE [LARGE SCALE GENOMIC DNA]</scope>
    <source>
        <strain evidence="2 3">JCM 12393</strain>
    </source>
</reference>
<evidence type="ECO:0000313" key="2">
    <source>
        <dbReference type="EMBL" id="GAA1402113.1"/>
    </source>
</evidence>
<evidence type="ECO:0000256" key="1">
    <source>
        <dbReference type="SAM" id="SignalP"/>
    </source>
</evidence>
<dbReference type="RefSeq" id="WP_344338705.1">
    <property type="nucleotide sequence ID" value="NZ_BAAAKJ010000244.1"/>
</dbReference>
<accession>A0ABN1YC71</accession>
<sequence length="155" mass="15453">MNRSLKGLTLLAATTAAAGTLMAAPAQAATTGTSTTTATFETCSPWSLQSGLQTQVCASVNGTNVQFLGRIALAGPPSPGYPPQPQDLITTISGQVVGGASLGTVNQGVNFLASTVTVNGPSATVPCNNVVSGTFSVAKFGWNPSPVTISTPIPC</sequence>
<dbReference type="EMBL" id="BAAAKJ010000244">
    <property type="protein sequence ID" value="GAA1402113.1"/>
    <property type="molecule type" value="Genomic_DNA"/>
</dbReference>
<dbReference type="Proteomes" id="UP001499863">
    <property type="component" value="Unassembled WGS sequence"/>
</dbReference>
<evidence type="ECO:0000313" key="3">
    <source>
        <dbReference type="Proteomes" id="UP001499863"/>
    </source>
</evidence>
<gene>
    <name evidence="2" type="ORF">GCM10009639_45240</name>
</gene>
<keyword evidence="1" id="KW-0732">Signal</keyword>
<organism evidence="2 3">
    <name type="scientific">Kitasatospora putterlickiae</name>
    <dbReference type="NCBI Taxonomy" id="221725"/>
    <lineage>
        <taxon>Bacteria</taxon>
        <taxon>Bacillati</taxon>
        <taxon>Actinomycetota</taxon>
        <taxon>Actinomycetes</taxon>
        <taxon>Kitasatosporales</taxon>
        <taxon>Streptomycetaceae</taxon>
        <taxon>Kitasatospora</taxon>
    </lineage>
</organism>
<feature type="signal peptide" evidence="1">
    <location>
        <begin position="1"/>
        <end position="28"/>
    </location>
</feature>